<sequence length="107" mass="11730">MPAWTSFLAATGHLASGRAANWHDANMDEFRRRHLASCQLGRISFPMFGIVPGRNWGLGVCTWLPAESGELFVDDLASCQFGRVACRSFGILPTFILRLPSSPDPPP</sequence>
<dbReference type="Proteomes" id="UP000050761">
    <property type="component" value="Unassembled WGS sequence"/>
</dbReference>
<reference evidence="3" key="2">
    <citation type="submission" date="2019-09" db="UniProtKB">
        <authorList>
            <consortium name="WormBaseParasite"/>
        </authorList>
    </citation>
    <scope>IDENTIFICATION</scope>
</reference>
<proteinExistence type="predicted"/>
<dbReference type="WBParaSite" id="HPBE_0000505501-mRNA-1">
    <property type="protein sequence ID" value="HPBE_0000505501-mRNA-1"/>
    <property type="gene ID" value="HPBE_0000505501"/>
</dbReference>
<keyword evidence="2" id="KW-1185">Reference proteome</keyword>
<evidence type="ECO:0000313" key="3">
    <source>
        <dbReference type="WBParaSite" id="HPBE_0000505501-mRNA-1"/>
    </source>
</evidence>
<evidence type="ECO:0000313" key="2">
    <source>
        <dbReference type="Proteomes" id="UP000050761"/>
    </source>
</evidence>
<dbReference type="AlphaFoldDB" id="A0A183FF22"/>
<evidence type="ECO:0000313" key="1">
    <source>
        <dbReference type="EMBL" id="VDO63247.1"/>
    </source>
</evidence>
<gene>
    <name evidence="1" type="ORF">HPBE_LOCUS5056</name>
</gene>
<accession>A0A183FF22</accession>
<dbReference type="EMBL" id="UZAH01025405">
    <property type="protein sequence ID" value="VDO63247.1"/>
    <property type="molecule type" value="Genomic_DNA"/>
</dbReference>
<protein>
    <submittedName>
        <fullName evidence="3">GAF domain-containing protein</fullName>
    </submittedName>
</protein>
<name>A0A183FF22_HELPZ</name>
<reference evidence="1 2" key="1">
    <citation type="submission" date="2018-11" db="EMBL/GenBank/DDBJ databases">
        <authorList>
            <consortium name="Pathogen Informatics"/>
        </authorList>
    </citation>
    <scope>NUCLEOTIDE SEQUENCE [LARGE SCALE GENOMIC DNA]</scope>
</reference>
<accession>A0A3P7XTF0</accession>
<organism evidence="2 3">
    <name type="scientific">Heligmosomoides polygyrus</name>
    <name type="common">Parasitic roundworm</name>
    <dbReference type="NCBI Taxonomy" id="6339"/>
    <lineage>
        <taxon>Eukaryota</taxon>
        <taxon>Metazoa</taxon>
        <taxon>Ecdysozoa</taxon>
        <taxon>Nematoda</taxon>
        <taxon>Chromadorea</taxon>
        <taxon>Rhabditida</taxon>
        <taxon>Rhabditina</taxon>
        <taxon>Rhabditomorpha</taxon>
        <taxon>Strongyloidea</taxon>
        <taxon>Heligmosomidae</taxon>
        <taxon>Heligmosomoides</taxon>
    </lineage>
</organism>